<dbReference type="NCBIfam" id="TIGR01090">
    <property type="entry name" value="apt"/>
    <property type="match status" value="1"/>
</dbReference>
<evidence type="ECO:0000256" key="1">
    <source>
        <dbReference type="ARBA" id="ARBA00000868"/>
    </source>
</evidence>
<evidence type="ECO:0000259" key="13">
    <source>
        <dbReference type="Pfam" id="PF00156"/>
    </source>
</evidence>
<sequence>MMHVMDQQLELIKKNIKFVPNYPKQGILFRDITELLKNPQAYSTSITLLARHYKNYKLTKVVGIEARGFLFSAPLALILKLGFVPARKSGRLPRETISEPYILEYDSGCLEIHADSIKPGDKVLIIDDLLATGGTIAAVVKLIRRLGGEVNHAGFIIDLENLGGKSLLKKIGINSYSLVMFSDY</sequence>
<dbReference type="GO" id="GO:0003999">
    <property type="term" value="F:adenine phosphoribosyltransferase activity"/>
    <property type="evidence" value="ECO:0007669"/>
    <property type="project" value="UniProtKB-UniRule"/>
</dbReference>
<comment type="similarity">
    <text evidence="5 12">Belongs to the purine/pyrimidine phosphoribosyltransferase family.</text>
</comment>
<dbReference type="PANTHER" id="PTHR32315">
    <property type="entry name" value="ADENINE PHOSPHORIBOSYLTRANSFERASE"/>
    <property type="match status" value="1"/>
</dbReference>
<gene>
    <name evidence="12 14" type="primary">apt</name>
    <name evidence="14" type="ORF">M9393_01710</name>
</gene>
<protein>
    <recommendedName>
        <fullName evidence="7 12">Adenine phosphoribosyltransferase</fullName>
        <shortName evidence="12">APRT</shortName>
        <ecNumber evidence="7 12">2.4.2.7</ecNumber>
    </recommendedName>
</protein>
<comment type="catalytic activity">
    <reaction evidence="1 12">
        <text>AMP + diphosphate = 5-phospho-alpha-D-ribose 1-diphosphate + adenine</text>
        <dbReference type="Rhea" id="RHEA:16609"/>
        <dbReference type="ChEBI" id="CHEBI:16708"/>
        <dbReference type="ChEBI" id="CHEBI:33019"/>
        <dbReference type="ChEBI" id="CHEBI:58017"/>
        <dbReference type="ChEBI" id="CHEBI:456215"/>
        <dbReference type="EC" id="2.4.2.7"/>
    </reaction>
</comment>
<evidence type="ECO:0000313" key="15">
    <source>
        <dbReference type="Proteomes" id="UP001056209"/>
    </source>
</evidence>
<evidence type="ECO:0000256" key="3">
    <source>
        <dbReference type="ARBA" id="ARBA00004496"/>
    </source>
</evidence>
<evidence type="ECO:0000256" key="5">
    <source>
        <dbReference type="ARBA" id="ARBA00008391"/>
    </source>
</evidence>
<evidence type="ECO:0000256" key="11">
    <source>
        <dbReference type="ARBA" id="ARBA00022726"/>
    </source>
</evidence>
<evidence type="ECO:0000256" key="12">
    <source>
        <dbReference type="HAMAP-Rule" id="MF_00004"/>
    </source>
</evidence>
<evidence type="ECO:0000256" key="9">
    <source>
        <dbReference type="ARBA" id="ARBA00022676"/>
    </source>
</evidence>
<dbReference type="GO" id="GO:0044209">
    <property type="term" value="P:AMP salvage"/>
    <property type="evidence" value="ECO:0007669"/>
    <property type="project" value="UniProtKB-UniRule"/>
</dbReference>
<dbReference type="EC" id="2.4.2.7" evidence="7 12"/>
<dbReference type="EMBL" id="CP097753">
    <property type="protein sequence ID" value="URJ27897.1"/>
    <property type="molecule type" value="Genomic_DNA"/>
</dbReference>
<keyword evidence="10 12" id="KW-0808">Transferase</keyword>
<comment type="pathway">
    <text evidence="4 12">Purine metabolism; AMP biosynthesis via salvage pathway; AMP from adenine: step 1/1.</text>
</comment>
<organism evidence="14 15">
    <name type="scientific">Candidatus Blochmannia vicinus</name>
    <name type="common">nom. nud.</name>
    <dbReference type="NCBI Taxonomy" id="251540"/>
    <lineage>
        <taxon>Bacteria</taxon>
        <taxon>Pseudomonadati</taxon>
        <taxon>Pseudomonadota</taxon>
        <taxon>Gammaproteobacteria</taxon>
        <taxon>Enterobacterales</taxon>
        <taxon>Enterobacteriaceae</taxon>
        <taxon>ant endosymbionts</taxon>
        <taxon>Candidatus Blochmanniella</taxon>
    </lineage>
</organism>
<reference evidence="14" key="1">
    <citation type="submission" date="2022-05" db="EMBL/GenBank/DDBJ databases">
        <title>Impact of host demography and evolutionary history on endosymbiont molecular evolution: a test in carpenter ants (Genus Camponotus) and their Blochmannia endosymbionts.</title>
        <authorList>
            <person name="Manthey J.D."/>
            <person name="Giron J.C."/>
            <person name="Hruska J.P."/>
        </authorList>
    </citation>
    <scope>NUCLEOTIDE SEQUENCE</scope>
    <source>
        <strain evidence="14">C-039</strain>
    </source>
</reference>
<comment type="subcellular location">
    <subcellularLocation>
        <location evidence="3 12">Cytoplasm</location>
    </subcellularLocation>
</comment>
<dbReference type="Pfam" id="PF00156">
    <property type="entry name" value="Pribosyltran"/>
    <property type="match status" value="1"/>
</dbReference>
<dbReference type="SUPFAM" id="SSF53271">
    <property type="entry name" value="PRTase-like"/>
    <property type="match status" value="1"/>
</dbReference>
<dbReference type="FunFam" id="3.40.50.2020:FF:000004">
    <property type="entry name" value="Adenine phosphoribosyltransferase"/>
    <property type="match status" value="1"/>
</dbReference>
<dbReference type="InterPro" id="IPR000836">
    <property type="entry name" value="PRTase_dom"/>
</dbReference>
<dbReference type="Gene3D" id="3.40.50.2020">
    <property type="match status" value="1"/>
</dbReference>
<dbReference type="RefSeq" id="WP_250248261.1">
    <property type="nucleotide sequence ID" value="NZ_CP097753.1"/>
</dbReference>
<dbReference type="NCBIfam" id="NF002634">
    <property type="entry name" value="PRK02304.1-3"/>
    <property type="match status" value="1"/>
</dbReference>
<evidence type="ECO:0000256" key="2">
    <source>
        <dbReference type="ARBA" id="ARBA00003968"/>
    </source>
</evidence>
<dbReference type="GO" id="GO:0016208">
    <property type="term" value="F:AMP binding"/>
    <property type="evidence" value="ECO:0007669"/>
    <property type="project" value="TreeGrafter"/>
</dbReference>
<dbReference type="GO" id="GO:0006168">
    <property type="term" value="P:adenine salvage"/>
    <property type="evidence" value="ECO:0007669"/>
    <property type="project" value="InterPro"/>
</dbReference>
<proteinExistence type="inferred from homology"/>
<keyword evidence="9 12" id="KW-0328">Glycosyltransferase</keyword>
<comment type="subunit">
    <text evidence="6 12">Homodimer.</text>
</comment>
<dbReference type="NCBIfam" id="NF002632">
    <property type="entry name" value="PRK02304.1-1"/>
    <property type="match status" value="1"/>
</dbReference>
<evidence type="ECO:0000256" key="6">
    <source>
        <dbReference type="ARBA" id="ARBA00011738"/>
    </source>
</evidence>
<dbReference type="GO" id="GO:0005737">
    <property type="term" value="C:cytoplasm"/>
    <property type="evidence" value="ECO:0007669"/>
    <property type="project" value="UniProtKB-SubCell"/>
</dbReference>
<dbReference type="Proteomes" id="UP001056209">
    <property type="component" value="Chromosome"/>
</dbReference>
<dbReference type="CDD" id="cd06223">
    <property type="entry name" value="PRTases_typeI"/>
    <property type="match status" value="1"/>
</dbReference>
<keyword evidence="8 12" id="KW-0963">Cytoplasm</keyword>
<feature type="domain" description="Phosphoribosyltransferase" evidence="13">
    <location>
        <begin position="32"/>
        <end position="150"/>
    </location>
</feature>
<dbReference type="GO" id="GO:0006166">
    <property type="term" value="P:purine ribonucleoside salvage"/>
    <property type="evidence" value="ECO:0007669"/>
    <property type="project" value="UniProtKB-UniRule"/>
</dbReference>
<dbReference type="GO" id="GO:0002055">
    <property type="term" value="F:adenine binding"/>
    <property type="evidence" value="ECO:0007669"/>
    <property type="project" value="TreeGrafter"/>
</dbReference>
<evidence type="ECO:0000256" key="4">
    <source>
        <dbReference type="ARBA" id="ARBA00004659"/>
    </source>
</evidence>
<evidence type="ECO:0000313" key="14">
    <source>
        <dbReference type="EMBL" id="URJ27897.1"/>
    </source>
</evidence>
<evidence type="ECO:0000256" key="8">
    <source>
        <dbReference type="ARBA" id="ARBA00022490"/>
    </source>
</evidence>
<comment type="function">
    <text evidence="2 12">Catalyzes a salvage reaction resulting in the formation of AMP, that is energically less costly than de novo synthesis.</text>
</comment>
<keyword evidence="11 12" id="KW-0660">Purine salvage</keyword>
<dbReference type="HAMAP" id="MF_00004">
    <property type="entry name" value="Aden_phosphoribosyltr"/>
    <property type="match status" value="1"/>
</dbReference>
<name>A0A9Q8TVE0_9ENTR</name>
<evidence type="ECO:0000256" key="10">
    <source>
        <dbReference type="ARBA" id="ARBA00022679"/>
    </source>
</evidence>
<dbReference type="PANTHER" id="PTHR32315:SF3">
    <property type="entry name" value="ADENINE PHOSPHORIBOSYLTRANSFERASE"/>
    <property type="match status" value="1"/>
</dbReference>
<dbReference type="NCBIfam" id="NF002636">
    <property type="entry name" value="PRK02304.1-5"/>
    <property type="match status" value="1"/>
</dbReference>
<dbReference type="InterPro" id="IPR029057">
    <property type="entry name" value="PRTase-like"/>
</dbReference>
<evidence type="ECO:0000256" key="7">
    <source>
        <dbReference type="ARBA" id="ARBA00011893"/>
    </source>
</evidence>
<dbReference type="InterPro" id="IPR005764">
    <property type="entry name" value="Ade_phspho_trans"/>
</dbReference>
<dbReference type="InterPro" id="IPR050054">
    <property type="entry name" value="UPRTase/APRTase"/>
</dbReference>
<dbReference type="AlphaFoldDB" id="A0A9Q8TVE0"/>
<accession>A0A9Q8TVE0</accession>